<feature type="chain" id="PRO_5023104859" evidence="6">
    <location>
        <begin position="27"/>
        <end position="547"/>
    </location>
</feature>
<dbReference type="OrthoDB" id="9812068at2"/>
<dbReference type="KEGG" id="rul:UC8_19250"/>
<feature type="domain" description="PDZ" evidence="7">
    <location>
        <begin position="233"/>
        <end position="293"/>
    </location>
</feature>
<evidence type="ECO:0000313" key="8">
    <source>
        <dbReference type="EMBL" id="QEG39923.1"/>
    </source>
</evidence>
<dbReference type="InterPro" id="IPR004447">
    <property type="entry name" value="Peptidase_S41A"/>
</dbReference>
<dbReference type="GO" id="GO:0007165">
    <property type="term" value="P:signal transduction"/>
    <property type="evidence" value="ECO:0007669"/>
    <property type="project" value="TreeGrafter"/>
</dbReference>
<dbReference type="InterPro" id="IPR029045">
    <property type="entry name" value="ClpP/crotonase-like_dom_sf"/>
</dbReference>
<sequence length="547" mass="59547" precursor="true">MNFNVPAAIAAGLLAATILFASPVQAADSQPSSADDLASGIQIETQREWGEAIRHYESALRRHQNHPELKQRLLISRLHYDVNRRYQDTSYLAAIRQTSTQQALDLYAEVLANLETHYVDSANWQRLLTNGTASLEVALTEASFIDRMLPDASAEQIEAFRLNVHRYTSGRPAASRFDLRATVAYVAGLARQELGLAGTATVFEFVCGAVGTLDPYSRFLTPSQLEETFSNIEGNFVGLGVELKAEEDRLRIVNVIAGGPADAAGVKAGDAITRVEQSRTASVNPDYAADLLRGPENTYVSVSVVGADGQERDLNIQRRRVEVPSVEDVRIVDAENGIGYMRLTNFQKTTSRDFEANLWELHRQGMRRLIVDVRGNPGGLLTAAVEVADRFIGAGDIVLTRGRNARENYDYRSHRPNTWSVPLTVLIDGDSASASEIFAGAIADHGRGELVGERTYGKGSVQGIFRMQSAKVGLCLTTAKFYSPNRTAISGHGVLPTVPQAKTHMAARPTDDGRIASFEEDAVLQRAIALGRGVQTEIVAGRPANAK</sequence>
<proteinExistence type="inferred from homology"/>
<evidence type="ECO:0000256" key="4">
    <source>
        <dbReference type="ARBA" id="ARBA00022825"/>
    </source>
</evidence>
<comment type="similarity">
    <text evidence="1 5">Belongs to the peptidase S41A family.</text>
</comment>
<dbReference type="PANTHER" id="PTHR32060">
    <property type="entry name" value="TAIL-SPECIFIC PROTEASE"/>
    <property type="match status" value="1"/>
</dbReference>
<keyword evidence="4 5" id="KW-0720">Serine protease</keyword>
<dbReference type="GO" id="GO:0030288">
    <property type="term" value="C:outer membrane-bounded periplasmic space"/>
    <property type="evidence" value="ECO:0007669"/>
    <property type="project" value="TreeGrafter"/>
</dbReference>
<protein>
    <submittedName>
        <fullName evidence="8">Putative CtpA-like serine protease</fullName>
        <ecNumber evidence="8">3.4.21.-</ecNumber>
    </submittedName>
</protein>
<dbReference type="NCBIfam" id="TIGR00225">
    <property type="entry name" value="prc"/>
    <property type="match status" value="1"/>
</dbReference>
<evidence type="ECO:0000256" key="6">
    <source>
        <dbReference type="SAM" id="SignalP"/>
    </source>
</evidence>
<dbReference type="Gene3D" id="3.30.750.44">
    <property type="match status" value="1"/>
</dbReference>
<evidence type="ECO:0000256" key="5">
    <source>
        <dbReference type="RuleBase" id="RU004404"/>
    </source>
</evidence>
<evidence type="ECO:0000256" key="3">
    <source>
        <dbReference type="ARBA" id="ARBA00022801"/>
    </source>
</evidence>
<feature type="signal peptide" evidence="6">
    <location>
        <begin position="1"/>
        <end position="26"/>
    </location>
</feature>
<dbReference type="CDD" id="cd06782">
    <property type="entry name" value="cpPDZ_CPP-like"/>
    <property type="match status" value="1"/>
</dbReference>
<dbReference type="Pfam" id="PF03572">
    <property type="entry name" value="Peptidase_S41"/>
    <property type="match status" value="1"/>
</dbReference>
<dbReference type="Gene3D" id="3.90.226.10">
    <property type="entry name" value="2-enoyl-CoA Hydratase, Chain A, domain 1"/>
    <property type="match status" value="1"/>
</dbReference>
<accession>A0A5B9R0W6</accession>
<dbReference type="RefSeq" id="WP_068136321.1">
    <property type="nucleotide sequence ID" value="NZ_CP042914.1"/>
</dbReference>
<dbReference type="Gene3D" id="2.30.42.10">
    <property type="match status" value="1"/>
</dbReference>
<reference evidence="8 9" key="1">
    <citation type="submission" date="2019-08" db="EMBL/GenBank/DDBJ databases">
        <title>Deep-cultivation of Planctomycetes and their phenomic and genomic characterization uncovers novel biology.</title>
        <authorList>
            <person name="Wiegand S."/>
            <person name="Jogler M."/>
            <person name="Boedeker C."/>
            <person name="Pinto D."/>
            <person name="Vollmers J."/>
            <person name="Rivas-Marin E."/>
            <person name="Kohn T."/>
            <person name="Peeters S.H."/>
            <person name="Heuer A."/>
            <person name="Rast P."/>
            <person name="Oberbeckmann S."/>
            <person name="Bunk B."/>
            <person name="Jeske O."/>
            <person name="Meyerdierks A."/>
            <person name="Storesund J.E."/>
            <person name="Kallscheuer N."/>
            <person name="Luecker S."/>
            <person name="Lage O.M."/>
            <person name="Pohl T."/>
            <person name="Merkel B.J."/>
            <person name="Hornburger P."/>
            <person name="Mueller R.-W."/>
            <person name="Bruemmer F."/>
            <person name="Labrenz M."/>
            <person name="Spormann A.M."/>
            <person name="Op den Camp H."/>
            <person name="Overmann J."/>
            <person name="Amann R."/>
            <person name="Jetten M.S.M."/>
            <person name="Mascher T."/>
            <person name="Medema M.H."/>
            <person name="Devos D.P."/>
            <person name="Kaster A.-K."/>
            <person name="Ovreas L."/>
            <person name="Rohde M."/>
            <person name="Galperin M.Y."/>
            <person name="Jogler C."/>
        </authorList>
    </citation>
    <scope>NUCLEOTIDE SEQUENCE [LARGE SCALE GENOMIC DNA]</scope>
    <source>
        <strain evidence="8 9">UC8</strain>
    </source>
</reference>
<dbReference type="Proteomes" id="UP000325286">
    <property type="component" value="Chromosome"/>
</dbReference>
<dbReference type="GO" id="GO:0008236">
    <property type="term" value="F:serine-type peptidase activity"/>
    <property type="evidence" value="ECO:0007669"/>
    <property type="project" value="UniProtKB-KW"/>
</dbReference>
<keyword evidence="3 5" id="KW-0378">Hydrolase</keyword>
<dbReference type="Pfam" id="PF13180">
    <property type="entry name" value="PDZ_2"/>
    <property type="match status" value="1"/>
</dbReference>
<dbReference type="SUPFAM" id="SSF52096">
    <property type="entry name" value="ClpP/crotonase"/>
    <property type="match status" value="1"/>
</dbReference>
<dbReference type="PROSITE" id="PS50106">
    <property type="entry name" value="PDZ"/>
    <property type="match status" value="1"/>
</dbReference>
<dbReference type="PANTHER" id="PTHR32060:SF30">
    <property type="entry name" value="CARBOXY-TERMINAL PROCESSING PROTEASE CTPA"/>
    <property type="match status" value="1"/>
</dbReference>
<dbReference type="SMART" id="SM00245">
    <property type="entry name" value="TSPc"/>
    <property type="match status" value="1"/>
</dbReference>
<dbReference type="EMBL" id="CP042914">
    <property type="protein sequence ID" value="QEG39923.1"/>
    <property type="molecule type" value="Genomic_DNA"/>
</dbReference>
<dbReference type="CDD" id="cd07560">
    <property type="entry name" value="Peptidase_S41_CPP"/>
    <property type="match status" value="1"/>
</dbReference>
<evidence type="ECO:0000259" key="7">
    <source>
        <dbReference type="PROSITE" id="PS50106"/>
    </source>
</evidence>
<dbReference type="SMART" id="SM00228">
    <property type="entry name" value="PDZ"/>
    <property type="match status" value="1"/>
</dbReference>
<dbReference type="GO" id="GO:0006508">
    <property type="term" value="P:proteolysis"/>
    <property type="evidence" value="ECO:0007669"/>
    <property type="project" value="UniProtKB-KW"/>
</dbReference>
<dbReference type="EC" id="3.4.21.-" evidence="8"/>
<dbReference type="AlphaFoldDB" id="A0A5B9R0W6"/>
<dbReference type="InterPro" id="IPR036034">
    <property type="entry name" value="PDZ_sf"/>
</dbReference>
<keyword evidence="2 5" id="KW-0645">Protease</keyword>
<gene>
    <name evidence="8" type="ORF">UC8_19250</name>
</gene>
<dbReference type="GO" id="GO:0004175">
    <property type="term" value="F:endopeptidase activity"/>
    <property type="evidence" value="ECO:0007669"/>
    <property type="project" value="TreeGrafter"/>
</dbReference>
<organism evidence="8 9">
    <name type="scientific">Roseimaritima ulvae</name>
    <dbReference type="NCBI Taxonomy" id="980254"/>
    <lineage>
        <taxon>Bacteria</taxon>
        <taxon>Pseudomonadati</taxon>
        <taxon>Planctomycetota</taxon>
        <taxon>Planctomycetia</taxon>
        <taxon>Pirellulales</taxon>
        <taxon>Pirellulaceae</taxon>
        <taxon>Roseimaritima</taxon>
    </lineage>
</organism>
<evidence type="ECO:0000313" key="9">
    <source>
        <dbReference type="Proteomes" id="UP000325286"/>
    </source>
</evidence>
<name>A0A5B9R0W6_9BACT</name>
<keyword evidence="6" id="KW-0732">Signal</keyword>
<keyword evidence="9" id="KW-1185">Reference proteome</keyword>
<dbReference type="SUPFAM" id="SSF50156">
    <property type="entry name" value="PDZ domain-like"/>
    <property type="match status" value="1"/>
</dbReference>
<dbReference type="InterPro" id="IPR005151">
    <property type="entry name" value="Tail-specific_protease"/>
</dbReference>
<evidence type="ECO:0000256" key="1">
    <source>
        <dbReference type="ARBA" id="ARBA00009179"/>
    </source>
</evidence>
<dbReference type="InterPro" id="IPR001478">
    <property type="entry name" value="PDZ"/>
</dbReference>
<evidence type="ECO:0000256" key="2">
    <source>
        <dbReference type="ARBA" id="ARBA00022670"/>
    </source>
</evidence>